<dbReference type="PROSITE" id="PS51178">
    <property type="entry name" value="PASTA"/>
    <property type="match status" value="1"/>
</dbReference>
<sequence>MGQIARIAVAIPLLGGSLALGAGVASATPSVVGMTYDKAKQAVSSAGLKSEVSTSTGTELKQGDCIVVNQVVRPASTFGRQSTPAKVLLSLNCNAAVASAGEAGNSAESPAGQKAKKEQAALAWRQTPDGQAWCVQAKQQHPDWFPIEGCPT</sequence>
<protein>
    <submittedName>
        <fullName evidence="3">PASTA domain-containing protein</fullName>
    </submittedName>
</protein>
<comment type="caution">
    <text evidence="3">The sequence shown here is derived from an EMBL/GenBank/DDBJ whole genome shotgun (WGS) entry which is preliminary data.</text>
</comment>
<evidence type="ECO:0000313" key="4">
    <source>
        <dbReference type="Proteomes" id="UP000247781"/>
    </source>
</evidence>
<evidence type="ECO:0000256" key="1">
    <source>
        <dbReference type="SAM" id="SignalP"/>
    </source>
</evidence>
<proteinExistence type="predicted"/>
<dbReference type="EMBL" id="QJJU01000042">
    <property type="protein sequence ID" value="PXW99133.1"/>
    <property type="molecule type" value="Genomic_DNA"/>
</dbReference>
<evidence type="ECO:0000259" key="2">
    <source>
        <dbReference type="PROSITE" id="PS51178"/>
    </source>
</evidence>
<organism evidence="3 4">
    <name type="scientific">Mycolicibacterium moriokaense</name>
    <dbReference type="NCBI Taxonomy" id="39691"/>
    <lineage>
        <taxon>Bacteria</taxon>
        <taxon>Bacillati</taxon>
        <taxon>Actinomycetota</taxon>
        <taxon>Actinomycetes</taxon>
        <taxon>Mycobacteriales</taxon>
        <taxon>Mycobacteriaceae</taxon>
        <taxon>Mycolicibacterium</taxon>
    </lineage>
</organism>
<keyword evidence="1" id="KW-0732">Signal</keyword>
<name>A0A318HGE3_9MYCO</name>
<feature type="domain" description="PASTA" evidence="2">
    <location>
        <begin position="23"/>
        <end position="93"/>
    </location>
</feature>
<feature type="chain" id="PRO_5016282814" evidence="1">
    <location>
        <begin position="28"/>
        <end position="152"/>
    </location>
</feature>
<dbReference type="Pfam" id="PF03793">
    <property type="entry name" value="PASTA"/>
    <property type="match status" value="1"/>
</dbReference>
<evidence type="ECO:0000313" key="3">
    <source>
        <dbReference type="EMBL" id="PXW99133.1"/>
    </source>
</evidence>
<dbReference type="InterPro" id="IPR005543">
    <property type="entry name" value="PASTA_dom"/>
</dbReference>
<keyword evidence="4" id="KW-1185">Reference proteome</keyword>
<reference evidence="4" key="1">
    <citation type="submission" date="2018-05" db="EMBL/GenBank/DDBJ databases">
        <authorList>
            <person name="Deangelis K."/>
            <person name="Huntemann M."/>
            <person name="Clum A."/>
            <person name="Pillay M."/>
            <person name="Palaniappan K."/>
            <person name="Varghese N."/>
            <person name="Mikhailova N."/>
            <person name="Stamatis D."/>
            <person name="Reddy T."/>
            <person name="Daum C."/>
            <person name="Shapiro N."/>
            <person name="Ivanova N."/>
            <person name="Kyrpides N."/>
            <person name="Woyke T."/>
        </authorList>
    </citation>
    <scope>NUCLEOTIDE SEQUENCE [LARGE SCALE GENOMIC DNA]</scope>
    <source>
        <strain evidence="4">GAS496</strain>
    </source>
</reference>
<feature type="signal peptide" evidence="1">
    <location>
        <begin position="1"/>
        <end position="27"/>
    </location>
</feature>
<accession>A0A318HGE3</accession>
<dbReference type="Proteomes" id="UP000247781">
    <property type="component" value="Unassembled WGS sequence"/>
</dbReference>
<dbReference type="OrthoDB" id="4735156at2"/>
<dbReference type="Gene3D" id="3.30.10.20">
    <property type="match status" value="1"/>
</dbReference>
<gene>
    <name evidence="3" type="ORF">C8E89_14220</name>
</gene>
<reference evidence="3 4" key="2">
    <citation type="submission" date="2018-06" db="EMBL/GenBank/DDBJ databases">
        <title>Sequencing of bacterial isolates from soil warming experiment in Harvard Forest, Massachusetts, USA.</title>
        <authorList>
            <person name="Deangelis K.PhD."/>
        </authorList>
    </citation>
    <scope>NUCLEOTIDE SEQUENCE [LARGE SCALE GENOMIC DNA]</scope>
    <source>
        <strain evidence="3 4">GAS496</strain>
    </source>
</reference>
<dbReference type="AlphaFoldDB" id="A0A318HGE3"/>
<dbReference type="RefSeq" id="WP_110320062.1">
    <property type="nucleotide sequence ID" value="NZ_QJJU01000042.1"/>
</dbReference>